<accession>A0A8T7LUG0</accession>
<evidence type="ECO:0000313" key="5">
    <source>
        <dbReference type="Proteomes" id="UP001431572"/>
    </source>
</evidence>
<dbReference type="AlphaFoldDB" id="A0A8T7LUG0"/>
<reference evidence="2 4" key="1">
    <citation type="submission" date="2020-06" db="EMBL/GenBank/DDBJ databases">
        <title>Anoxygenic phototrophic Chloroflexota member uses a Type I reaction center.</title>
        <authorList>
            <person name="Tsuji J.M."/>
            <person name="Shaw N.A."/>
            <person name="Nagashima S."/>
            <person name="Venkiteswaran J."/>
            <person name="Schiff S.L."/>
            <person name="Hanada S."/>
            <person name="Tank M."/>
            <person name="Neufeld J.D."/>
        </authorList>
    </citation>
    <scope>NUCLEOTIDE SEQUENCE [LARGE SCALE GENOMIC DNA]</scope>
    <source>
        <strain evidence="2">L227-S17</strain>
    </source>
</reference>
<feature type="domain" description="Carbohydrate-binding/sugar hydrolysis" evidence="1">
    <location>
        <begin position="74"/>
        <end position="220"/>
    </location>
</feature>
<reference evidence="3" key="2">
    <citation type="journal article" date="2024" name="Nature">
        <title>Anoxygenic phototroph of the Chloroflexota uses a type I reaction centre.</title>
        <authorList>
            <person name="Tsuji J.M."/>
            <person name="Shaw N.A."/>
            <person name="Nagashima S."/>
            <person name="Venkiteswaran J.J."/>
            <person name="Schiff S.L."/>
            <person name="Watanabe T."/>
            <person name="Fukui M."/>
            <person name="Hanada S."/>
            <person name="Tank M."/>
            <person name="Neufeld J.D."/>
        </authorList>
    </citation>
    <scope>NUCLEOTIDE SEQUENCE</scope>
    <source>
        <strain evidence="3">L227-S17</strain>
    </source>
</reference>
<dbReference type="Pfam" id="PF07602">
    <property type="entry name" value="DUF1565"/>
    <property type="match status" value="1"/>
</dbReference>
<dbReference type="Proteomes" id="UP000521676">
    <property type="component" value="Unassembled WGS sequence"/>
</dbReference>
<dbReference type="InterPro" id="IPR011459">
    <property type="entry name" value="DUF1565"/>
</dbReference>
<gene>
    <name evidence="2" type="ORF">HXX08_07345</name>
    <name evidence="3" type="ORF">OZ401_000814</name>
</gene>
<evidence type="ECO:0000313" key="4">
    <source>
        <dbReference type="Proteomes" id="UP000521676"/>
    </source>
</evidence>
<evidence type="ECO:0000313" key="3">
    <source>
        <dbReference type="EMBL" id="WJW67547.1"/>
    </source>
</evidence>
<dbReference type="SMART" id="SM00710">
    <property type="entry name" value="PbH1"/>
    <property type="match status" value="8"/>
</dbReference>
<dbReference type="EMBL" id="CP128399">
    <property type="protein sequence ID" value="WJW67547.1"/>
    <property type="molecule type" value="Genomic_DNA"/>
</dbReference>
<dbReference type="Proteomes" id="UP001431572">
    <property type="component" value="Chromosome 1"/>
</dbReference>
<sequence length="841" mass="88542">MSGKDNVGATPFIRGRVKSRISLLAFALLAVALSIIFMPGIKKAHAATCAVPSGYTTISLALAAGAGTCDTINVAAGTYKETLTITYPVTLQGAGAATTIIQDPATVNPFADILISINASNVTIDGFTISGAGAFTTNNAVFTTKTSTNLNIQHNVVQNFFHGIVLTGPDDTTESGGNVISNNTISGIYGQGRAIEMYNNFYATVQNNTITDAYIGISSEYATAGTGTTPMLITGNTITSRDTGLYFRELLNTPVPYTISGNTMHTAPITDAATQNQRGMLFVHIDGSTSLSVSNNNVDGALIGAYICGVSGAAGLTISGGTLDNNTNGVILENKSTNPVLCRGQDTRIPPNIFTFGGLVTLSGVTIQNSIDNGIWIRDTDNTQTAANFIKLVLTNATAITNFGIDGVKIQNPNAQFVPNNAAFSGQSGSQLYMELVVNPIDIDATATTFEGVLGNSLSGTQLQYVKDHNHYKLQDNTLGDIFINQTGMIVAPKNMLIKTLTTDLHSNFAKFSITNTALSPGTLAWSLGNFSYTGDLSNWLSCAATSGSLVPGNSVDVNCTLAAIGRPGTYQVTIPVDSVPTIPPILNPNQVVTIILIVGLPEPGDLVAQLRVTPDREVSNVAGSLVTYNILVKNISNSGIAQDINVRVPIDPNLETGYATFTNPKAWVKAIVLDAPTPYVLIGLPNLGAGVTVGGTLVFRVKQADTTGASLFARFTVDWYNGIHPVNTTSNGARVFFSANGDRNETDGNVLLFSPPTSQVKSGDSLDIVSDFYAPSEIVDLWYTDKNGQSVSLGYQWANRDGILVIHLSTNSLIAGESYVVAGHGRRSDIIGSAVLYILP</sequence>
<dbReference type="InterPro" id="IPR006633">
    <property type="entry name" value="Carb-bd_sugar_hydrolysis-dom"/>
</dbReference>
<dbReference type="EMBL" id="JACATZ010000001">
    <property type="protein sequence ID" value="NWJ45678.1"/>
    <property type="molecule type" value="Genomic_DNA"/>
</dbReference>
<dbReference type="RefSeq" id="WP_341469441.1">
    <property type="nucleotide sequence ID" value="NZ_CP128399.1"/>
</dbReference>
<protein>
    <recommendedName>
        <fullName evidence="1">Carbohydrate-binding/sugar hydrolysis domain-containing protein</fullName>
    </recommendedName>
</protein>
<dbReference type="Gene3D" id="2.160.20.10">
    <property type="entry name" value="Single-stranded right-handed beta-helix, Pectin lyase-like"/>
    <property type="match status" value="1"/>
</dbReference>
<dbReference type="InterPro" id="IPR011050">
    <property type="entry name" value="Pectin_lyase_fold/virulence"/>
</dbReference>
<name>A0A8T7LUG0_9CHLR</name>
<proteinExistence type="predicted"/>
<dbReference type="SUPFAM" id="SSF51126">
    <property type="entry name" value="Pectin lyase-like"/>
    <property type="match status" value="1"/>
</dbReference>
<organism evidence="2 4">
    <name type="scientific">Candidatus Chlorohelix allophototropha</name>
    <dbReference type="NCBI Taxonomy" id="3003348"/>
    <lineage>
        <taxon>Bacteria</taxon>
        <taxon>Bacillati</taxon>
        <taxon>Chloroflexota</taxon>
        <taxon>Chloroflexia</taxon>
        <taxon>Candidatus Chloroheliales</taxon>
        <taxon>Candidatus Chloroheliaceae</taxon>
        <taxon>Candidatus Chlorohelix</taxon>
    </lineage>
</organism>
<dbReference type="InterPro" id="IPR006626">
    <property type="entry name" value="PbH1"/>
</dbReference>
<dbReference type="InterPro" id="IPR012334">
    <property type="entry name" value="Pectin_lyas_fold"/>
</dbReference>
<keyword evidence="5" id="KW-1185">Reference proteome</keyword>
<evidence type="ECO:0000259" key="1">
    <source>
        <dbReference type="SMART" id="SM00722"/>
    </source>
</evidence>
<evidence type="ECO:0000313" key="2">
    <source>
        <dbReference type="EMBL" id="NWJ45678.1"/>
    </source>
</evidence>
<dbReference type="SMART" id="SM00722">
    <property type="entry name" value="CASH"/>
    <property type="match status" value="1"/>
</dbReference>